<reference evidence="6 7" key="1">
    <citation type="submission" date="2021-08" db="EMBL/GenBank/DDBJ databases">
        <title>Caldovatus sediminis gen. nov., sp. nov., a moderately thermophilic bacterium isolated from a hot spring.</title>
        <authorList>
            <person name="Hu C.-J."/>
            <person name="Li W.-J."/>
            <person name="Xian W.-D."/>
        </authorList>
    </citation>
    <scope>NUCLEOTIDE SEQUENCE [LARGE SCALE GENOMIC DNA]</scope>
    <source>
        <strain evidence="6 7">SYSU G05006</strain>
    </source>
</reference>
<dbReference type="GO" id="GO:0008168">
    <property type="term" value="F:methyltransferase activity"/>
    <property type="evidence" value="ECO:0007669"/>
    <property type="project" value="UniProtKB-KW"/>
</dbReference>
<gene>
    <name evidence="6" type="ORF">K1J50_18050</name>
</gene>
<evidence type="ECO:0000256" key="3">
    <source>
        <dbReference type="ARBA" id="ARBA00022679"/>
    </source>
</evidence>
<dbReference type="SUPFAM" id="SSF53335">
    <property type="entry name" value="S-adenosyl-L-methionine-dependent methyltransferases"/>
    <property type="match status" value="1"/>
</dbReference>
<keyword evidence="3" id="KW-0808">Transferase</keyword>
<dbReference type="PROSITE" id="PS00092">
    <property type="entry name" value="N6_MTASE"/>
    <property type="match status" value="1"/>
</dbReference>
<dbReference type="Gene3D" id="3.40.50.150">
    <property type="entry name" value="Vaccinia Virus protein VP39"/>
    <property type="match status" value="1"/>
</dbReference>
<dbReference type="EMBL" id="JAHZUY010000094">
    <property type="protein sequence ID" value="MBW8271383.1"/>
    <property type="molecule type" value="Genomic_DNA"/>
</dbReference>
<organism evidence="6 7">
    <name type="scientific">Caldovatus aquaticus</name>
    <dbReference type="NCBI Taxonomy" id="2865671"/>
    <lineage>
        <taxon>Bacteria</taxon>
        <taxon>Pseudomonadati</taxon>
        <taxon>Pseudomonadota</taxon>
        <taxon>Alphaproteobacteria</taxon>
        <taxon>Acetobacterales</taxon>
        <taxon>Roseomonadaceae</taxon>
        <taxon>Caldovatus</taxon>
    </lineage>
</organism>
<evidence type="ECO:0000313" key="7">
    <source>
        <dbReference type="Proteomes" id="UP001519924"/>
    </source>
</evidence>
<dbReference type="RefSeq" id="WP_220119147.1">
    <property type="nucleotide sequence ID" value="NZ_JAHZUY010000094.1"/>
</dbReference>
<name>A0ABS7F6Y2_9PROT</name>
<dbReference type="PRINTS" id="PR00505">
    <property type="entry name" value="D12N6MTFRASE"/>
</dbReference>
<dbReference type="Pfam" id="PF02086">
    <property type="entry name" value="MethyltransfD12"/>
    <property type="match status" value="1"/>
</dbReference>
<keyword evidence="2 6" id="KW-0489">Methyltransferase</keyword>
<evidence type="ECO:0000256" key="4">
    <source>
        <dbReference type="ARBA" id="ARBA00022691"/>
    </source>
</evidence>
<comment type="catalytic activity">
    <reaction evidence="5">
        <text>a 2'-deoxyadenosine in DNA + S-adenosyl-L-methionine = an N(6)-methyl-2'-deoxyadenosine in DNA + S-adenosyl-L-homocysteine + H(+)</text>
        <dbReference type="Rhea" id="RHEA:15197"/>
        <dbReference type="Rhea" id="RHEA-COMP:12418"/>
        <dbReference type="Rhea" id="RHEA-COMP:12419"/>
        <dbReference type="ChEBI" id="CHEBI:15378"/>
        <dbReference type="ChEBI" id="CHEBI:57856"/>
        <dbReference type="ChEBI" id="CHEBI:59789"/>
        <dbReference type="ChEBI" id="CHEBI:90615"/>
        <dbReference type="ChEBI" id="CHEBI:90616"/>
        <dbReference type="EC" id="2.1.1.72"/>
    </reaction>
</comment>
<evidence type="ECO:0000256" key="5">
    <source>
        <dbReference type="ARBA" id="ARBA00047942"/>
    </source>
</evidence>
<dbReference type="Proteomes" id="UP001519924">
    <property type="component" value="Unassembled WGS sequence"/>
</dbReference>
<evidence type="ECO:0000256" key="2">
    <source>
        <dbReference type="ARBA" id="ARBA00022603"/>
    </source>
</evidence>
<protein>
    <recommendedName>
        <fullName evidence="1">site-specific DNA-methyltransferase (adenine-specific)</fullName>
        <ecNumber evidence="1">2.1.1.72</ecNumber>
    </recommendedName>
</protein>
<evidence type="ECO:0000256" key="1">
    <source>
        <dbReference type="ARBA" id="ARBA00011900"/>
    </source>
</evidence>
<dbReference type="EC" id="2.1.1.72" evidence="1"/>
<dbReference type="GO" id="GO:0032259">
    <property type="term" value="P:methylation"/>
    <property type="evidence" value="ECO:0007669"/>
    <property type="project" value="UniProtKB-KW"/>
</dbReference>
<proteinExistence type="predicted"/>
<comment type="caution">
    <text evidence="6">The sequence shown here is derived from an EMBL/GenBank/DDBJ whole genome shotgun (WGS) entry which is preliminary data.</text>
</comment>
<keyword evidence="4" id="KW-0949">S-adenosyl-L-methionine</keyword>
<dbReference type="InterPro" id="IPR012327">
    <property type="entry name" value="MeTrfase_D12"/>
</dbReference>
<sequence length="360" mass="39621">MIKYIGSKRALLPHILRAIGAVLPPGGAVADLFSGTARVGHALKAAGYRVHANDHNAYAHAIATCYVQADAERWAEPARRILADLQRLPGRPGYVTETFCRRARFFHPRNGERIDAIREAIAALSAEPELEAVLLTALLEAADRVDSTAGLQMAYMKRWAPRALNDLELRLPRLLPRPAAGPCLATCADAERIAAHVEADLAYLDPPYNQHSYLRNYHVWETIVRWDKPEVYGVACKRADCRSRVSAFNGRRSIGPALARVVGALRCRALLVSFNDEGHLSRAEMEAILSARGGHLQVMEIPHVRYVGAKIGIHNPRGERVGTVGRLRNVEYLYLLTDRPVPRLAVAAARPPVAAEARTA</sequence>
<accession>A0ABS7F6Y2</accession>
<dbReference type="InterPro" id="IPR002052">
    <property type="entry name" value="DNA_methylase_N6_adenine_CS"/>
</dbReference>
<evidence type="ECO:0000313" key="6">
    <source>
        <dbReference type="EMBL" id="MBW8271383.1"/>
    </source>
</evidence>
<dbReference type="InterPro" id="IPR029063">
    <property type="entry name" value="SAM-dependent_MTases_sf"/>
</dbReference>
<keyword evidence="7" id="KW-1185">Reference proteome</keyword>